<dbReference type="EMBL" id="WIXE01002257">
    <property type="protein sequence ID" value="KAK5984976.1"/>
    <property type="molecule type" value="Genomic_DNA"/>
</dbReference>
<dbReference type="Proteomes" id="UP001331761">
    <property type="component" value="Unassembled WGS sequence"/>
</dbReference>
<feature type="region of interest" description="Disordered" evidence="1">
    <location>
        <begin position="1"/>
        <end position="56"/>
    </location>
</feature>
<organism evidence="3 4">
    <name type="scientific">Trichostrongylus colubriformis</name>
    <name type="common">Black scour worm</name>
    <dbReference type="NCBI Taxonomy" id="6319"/>
    <lineage>
        <taxon>Eukaryota</taxon>
        <taxon>Metazoa</taxon>
        <taxon>Ecdysozoa</taxon>
        <taxon>Nematoda</taxon>
        <taxon>Chromadorea</taxon>
        <taxon>Rhabditida</taxon>
        <taxon>Rhabditina</taxon>
        <taxon>Rhabditomorpha</taxon>
        <taxon>Strongyloidea</taxon>
        <taxon>Trichostrongylidae</taxon>
        <taxon>Trichostrongylus</taxon>
    </lineage>
</organism>
<proteinExistence type="predicted"/>
<feature type="compositionally biased region" description="Pro residues" evidence="1">
    <location>
        <begin position="24"/>
        <end position="38"/>
    </location>
</feature>
<name>A0AAN8IT44_TRICO</name>
<dbReference type="InterPro" id="IPR006149">
    <property type="entry name" value="EB_dom"/>
</dbReference>
<gene>
    <name evidence="3" type="ORF">GCK32_001872</name>
</gene>
<reference evidence="3 4" key="1">
    <citation type="submission" date="2019-10" db="EMBL/GenBank/DDBJ databases">
        <title>Assembly and Annotation for the nematode Trichostrongylus colubriformis.</title>
        <authorList>
            <person name="Martin J."/>
        </authorList>
    </citation>
    <scope>NUCLEOTIDE SEQUENCE [LARGE SCALE GENOMIC DNA]</scope>
    <source>
        <strain evidence="3">G859</strain>
        <tissue evidence="3">Whole worm</tissue>
    </source>
</reference>
<keyword evidence="4" id="KW-1185">Reference proteome</keyword>
<evidence type="ECO:0000259" key="2">
    <source>
        <dbReference type="Pfam" id="PF01683"/>
    </source>
</evidence>
<feature type="domain" description="EB" evidence="2">
    <location>
        <begin position="77"/>
        <end position="114"/>
    </location>
</feature>
<dbReference type="Pfam" id="PF01683">
    <property type="entry name" value="EB"/>
    <property type="match status" value="1"/>
</dbReference>
<evidence type="ECO:0000313" key="4">
    <source>
        <dbReference type="Proteomes" id="UP001331761"/>
    </source>
</evidence>
<protein>
    <submittedName>
        <fullName evidence="3">EB domain-containing protein</fullName>
    </submittedName>
</protein>
<comment type="caution">
    <text evidence="3">The sequence shown here is derived from an EMBL/GenBank/DDBJ whole genome shotgun (WGS) entry which is preliminary data.</text>
</comment>
<dbReference type="AlphaFoldDB" id="A0AAN8IT44"/>
<sequence length="195" mass="21507">MQYPAQLYHPSQPGYPVAQSAMPHPSPQQIPGYYPPHPQQGLPPTQPQQPPDGYVTATEHTTTTTQQRLYDQQPYVAYPGGFCRIPEIVCVGGSSCENNVCVCRRGEEPVNGQCQRIEETTTTMRPTATSQYIGRDEHPQMAPSRCVNCCPPGAQNCPPQVIRINLSYASPPGITKCQNSVDCRRGSFCRQGICR</sequence>
<evidence type="ECO:0000313" key="3">
    <source>
        <dbReference type="EMBL" id="KAK5984976.1"/>
    </source>
</evidence>
<accession>A0AAN8IT44</accession>
<evidence type="ECO:0000256" key="1">
    <source>
        <dbReference type="SAM" id="MobiDB-lite"/>
    </source>
</evidence>